<dbReference type="InParanoid" id="F0ZC27"/>
<dbReference type="SUPFAM" id="SSF52540">
    <property type="entry name" value="P-loop containing nucleoside triphosphate hydrolases"/>
    <property type="match status" value="1"/>
</dbReference>
<dbReference type="Proteomes" id="UP000001064">
    <property type="component" value="Unassembled WGS sequence"/>
</dbReference>
<dbReference type="AlphaFoldDB" id="F0ZC27"/>
<dbReference type="Gene3D" id="1.20.120.1080">
    <property type="match status" value="1"/>
</dbReference>
<dbReference type="OrthoDB" id="10253254at2759"/>
<dbReference type="SMART" id="SM00847">
    <property type="entry name" value="HA2"/>
    <property type="match status" value="1"/>
</dbReference>
<dbReference type="InterPro" id="IPR007502">
    <property type="entry name" value="Helicase-assoc_dom"/>
</dbReference>
<keyword evidence="4" id="KW-0067">ATP-binding</keyword>
<dbReference type="RefSeq" id="XP_003284964.1">
    <property type="nucleotide sequence ID" value="XM_003284916.1"/>
</dbReference>
<keyword evidence="7" id="KW-1185">Reference proteome</keyword>
<dbReference type="EMBL" id="GL870975">
    <property type="protein sequence ID" value="EGC38499.1"/>
    <property type="molecule type" value="Genomic_DNA"/>
</dbReference>
<dbReference type="VEuPathDB" id="AmoebaDB:DICPUDRAFT_96887"/>
<dbReference type="GeneID" id="10507146"/>
<dbReference type="PANTHER" id="PTHR18934">
    <property type="entry name" value="ATP-DEPENDENT RNA HELICASE"/>
    <property type="match status" value="1"/>
</dbReference>
<dbReference type="GO" id="GO:0016787">
    <property type="term" value="F:hydrolase activity"/>
    <property type="evidence" value="ECO:0007669"/>
    <property type="project" value="UniProtKB-KW"/>
</dbReference>
<dbReference type="InterPro" id="IPR011709">
    <property type="entry name" value="DEAD-box_helicase_OB_fold"/>
</dbReference>
<accession>F0ZC27</accession>
<evidence type="ECO:0000313" key="7">
    <source>
        <dbReference type="Proteomes" id="UP000001064"/>
    </source>
</evidence>
<keyword evidence="1" id="KW-0547">Nucleotide-binding</keyword>
<dbReference type="Pfam" id="PF21010">
    <property type="entry name" value="HA2_C"/>
    <property type="match status" value="1"/>
</dbReference>
<gene>
    <name evidence="6" type="ORF">DICPUDRAFT_96887</name>
</gene>
<dbReference type="STRING" id="5786.F0ZC27"/>
<evidence type="ECO:0000313" key="6">
    <source>
        <dbReference type="EMBL" id="EGC38499.1"/>
    </source>
</evidence>
<keyword evidence="3" id="KW-0347">Helicase</keyword>
<feature type="domain" description="Helicase-associated" evidence="5">
    <location>
        <begin position="88"/>
        <end position="170"/>
    </location>
</feature>
<protein>
    <recommendedName>
        <fullName evidence="5">Helicase-associated domain-containing protein</fullName>
    </recommendedName>
</protein>
<evidence type="ECO:0000256" key="2">
    <source>
        <dbReference type="ARBA" id="ARBA00022801"/>
    </source>
</evidence>
<evidence type="ECO:0000256" key="4">
    <source>
        <dbReference type="ARBA" id="ARBA00022840"/>
    </source>
</evidence>
<keyword evidence="2" id="KW-0378">Hydrolase</keyword>
<dbReference type="eggNOG" id="KOG0923">
    <property type="taxonomic scope" value="Eukaryota"/>
</dbReference>
<dbReference type="OMA" id="MERCKKI"/>
<sequence>MNTIGQHKEQFLSLLEAHNTVELSRFFDSPPILVVGEFASENQEDSKVPEIQTNELATIVLQLKAMGINDITSDIDLITPPSKESVEKALRDLVGFQAINSLEDPSLTPIGKAMAGFPLDQCYSRMIVQAEQLGCTDDILTIISTADQELFTSPINAEFIVKDSDHLTLLNVYNSFAANQFSSEWCDKHQINFKSMERCKKIREQLLTLMNKYSIKLVSSLPNGVDNIKKSIQSGLHMNVAQLQSDGSYQTIAKDKSLFLHPSSVLASLESPPQCVVFTTISADPATEPNKQFMKLNTVVDSNCL</sequence>
<dbReference type="GO" id="GO:0005524">
    <property type="term" value="F:ATP binding"/>
    <property type="evidence" value="ECO:0007669"/>
    <property type="project" value="UniProtKB-KW"/>
</dbReference>
<dbReference type="Pfam" id="PF07717">
    <property type="entry name" value="OB_NTP_bind"/>
    <property type="match status" value="1"/>
</dbReference>
<dbReference type="KEGG" id="dpp:DICPUDRAFT_96887"/>
<reference evidence="7" key="1">
    <citation type="journal article" date="2011" name="Genome Biol.">
        <title>Comparative genomics of the social amoebae Dictyostelium discoideum and Dictyostelium purpureum.</title>
        <authorList>
            <consortium name="US DOE Joint Genome Institute (JGI-PGF)"/>
            <person name="Sucgang R."/>
            <person name="Kuo A."/>
            <person name="Tian X."/>
            <person name="Salerno W."/>
            <person name="Parikh A."/>
            <person name="Feasley C.L."/>
            <person name="Dalin E."/>
            <person name="Tu H."/>
            <person name="Huang E."/>
            <person name="Barry K."/>
            <person name="Lindquist E."/>
            <person name="Shapiro H."/>
            <person name="Bruce D."/>
            <person name="Schmutz J."/>
            <person name="Salamov A."/>
            <person name="Fey P."/>
            <person name="Gaudet P."/>
            <person name="Anjard C."/>
            <person name="Babu M.M."/>
            <person name="Basu S."/>
            <person name="Bushmanova Y."/>
            <person name="van der Wel H."/>
            <person name="Katoh-Kurasawa M."/>
            <person name="Dinh C."/>
            <person name="Coutinho P.M."/>
            <person name="Saito T."/>
            <person name="Elias M."/>
            <person name="Schaap P."/>
            <person name="Kay R.R."/>
            <person name="Henrissat B."/>
            <person name="Eichinger L."/>
            <person name="Rivero F."/>
            <person name="Putnam N.H."/>
            <person name="West C.M."/>
            <person name="Loomis W.F."/>
            <person name="Chisholm R.L."/>
            <person name="Shaulsky G."/>
            <person name="Strassmann J.E."/>
            <person name="Queller D.C."/>
            <person name="Kuspa A."/>
            <person name="Grigoriev I.V."/>
        </authorList>
    </citation>
    <scope>NUCLEOTIDE SEQUENCE [LARGE SCALE GENOMIC DNA]</scope>
    <source>
        <strain evidence="7">QSDP1</strain>
    </source>
</reference>
<evidence type="ECO:0000256" key="1">
    <source>
        <dbReference type="ARBA" id="ARBA00022741"/>
    </source>
</evidence>
<name>F0ZC27_DICPU</name>
<proteinExistence type="predicted"/>
<organism evidence="6 7">
    <name type="scientific">Dictyostelium purpureum</name>
    <name type="common">Slime mold</name>
    <dbReference type="NCBI Taxonomy" id="5786"/>
    <lineage>
        <taxon>Eukaryota</taxon>
        <taxon>Amoebozoa</taxon>
        <taxon>Evosea</taxon>
        <taxon>Eumycetozoa</taxon>
        <taxon>Dictyostelia</taxon>
        <taxon>Dictyosteliales</taxon>
        <taxon>Dictyosteliaceae</taxon>
        <taxon>Dictyostelium</taxon>
    </lineage>
</organism>
<dbReference type="InterPro" id="IPR027417">
    <property type="entry name" value="P-loop_NTPase"/>
</dbReference>
<evidence type="ECO:0000259" key="5">
    <source>
        <dbReference type="SMART" id="SM00847"/>
    </source>
</evidence>
<dbReference type="GO" id="GO:0004386">
    <property type="term" value="F:helicase activity"/>
    <property type="evidence" value="ECO:0007669"/>
    <property type="project" value="UniProtKB-KW"/>
</dbReference>
<evidence type="ECO:0000256" key="3">
    <source>
        <dbReference type="ARBA" id="ARBA00022806"/>
    </source>
</evidence>
<dbReference type="PANTHER" id="PTHR18934:SF99">
    <property type="entry name" value="ATP-DEPENDENT RNA HELICASE DHX37-RELATED"/>
    <property type="match status" value="1"/>
</dbReference>